<evidence type="ECO:0000313" key="2">
    <source>
        <dbReference type="Proteomes" id="UP000024404"/>
    </source>
</evidence>
<reference evidence="2" key="1">
    <citation type="submission" date="2013-10" db="EMBL/GenBank/DDBJ databases">
        <title>Genome sequencing of Onchocerca volvulus.</title>
        <authorList>
            <person name="Cotton J."/>
            <person name="Tsai J."/>
            <person name="Stanley E."/>
            <person name="Tracey A."/>
            <person name="Holroyd N."/>
            <person name="Lustigman S."/>
            <person name="Berriman M."/>
        </authorList>
    </citation>
    <scope>NUCLEOTIDE SEQUENCE</scope>
</reference>
<proteinExistence type="predicted"/>
<dbReference type="EnsemblMetazoa" id="OVOC4102.1">
    <property type="protein sequence ID" value="OVOC4102.1"/>
    <property type="gene ID" value="WBGene00240911"/>
</dbReference>
<name>A0A8R1TTT5_ONCVO</name>
<sequence>MKYTTELRRPFAKVFQIHKQCDAKLDPVYLIRSRRNPAKMPMKVQKDNVSYYNTHTIFIDVEDSSKRVSRFLHALLFHFNNLFSRKNQKLVAQFQI</sequence>
<evidence type="ECO:0000313" key="1">
    <source>
        <dbReference type="EnsemblMetazoa" id="OVOC4102.1"/>
    </source>
</evidence>
<keyword evidence="2" id="KW-1185">Reference proteome</keyword>
<protein>
    <submittedName>
        <fullName evidence="1">Uncharacterized protein</fullName>
    </submittedName>
</protein>
<dbReference type="Proteomes" id="UP000024404">
    <property type="component" value="Unassembled WGS sequence"/>
</dbReference>
<dbReference type="EMBL" id="CMVM020000127">
    <property type="status" value="NOT_ANNOTATED_CDS"/>
    <property type="molecule type" value="Genomic_DNA"/>
</dbReference>
<organism evidence="1 2">
    <name type="scientific">Onchocerca volvulus</name>
    <dbReference type="NCBI Taxonomy" id="6282"/>
    <lineage>
        <taxon>Eukaryota</taxon>
        <taxon>Metazoa</taxon>
        <taxon>Ecdysozoa</taxon>
        <taxon>Nematoda</taxon>
        <taxon>Chromadorea</taxon>
        <taxon>Rhabditida</taxon>
        <taxon>Spirurina</taxon>
        <taxon>Spiruromorpha</taxon>
        <taxon>Filarioidea</taxon>
        <taxon>Onchocercidae</taxon>
        <taxon>Onchocerca</taxon>
    </lineage>
</organism>
<dbReference type="AlphaFoldDB" id="A0A8R1TTT5"/>
<accession>A0A8R1TTT5</accession>
<reference evidence="1" key="2">
    <citation type="submission" date="2022-06" db="UniProtKB">
        <authorList>
            <consortium name="EnsemblMetazoa"/>
        </authorList>
    </citation>
    <scope>IDENTIFICATION</scope>
</reference>